<accession>A0A8K0INY6</accession>
<comment type="caution">
    <text evidence="2">The sequence shown here is derived from an EMBL/GenBank/DDBJ whole genome shotgun (WGS) entry which is preliminary data.</text>
</comment>
<protein>
    <submittedName>
        <fullName evidence="2">Uncharacterized protein</fullName>
    </submittedName>
</protein>
<evidence type="ECO:0000256" key="1">
    <source>
        <dbReference type="SAM" id="MobiDB-lite"/>
    </source>
</evidence>
<keyword evidence="3" id="KW-1185">Reference proteome</keyword>
<dbReference type="AlphaFoldDB" id="A0A8K0INY6"/>
<organism evidence="2 3">
    <name type="scientific">Cocos nucifera</name>
    <name type="common">Coconut palm</name>
    <dbReference type="NCBI Taxonomy" id="13894"/>
    <lineage>
        <taxon>Eukaryota</taxon>
        <taxon>Viridiplantae</taxon>
        <taxon>Streptophyta</taxon>
        <taxon>Embryophyta</taxon>
        <taxon>Tracheophyta</taxon>
        <taxon>Spermatophyta</taxon>
        <taxon>Magnoliopsida</taxon>
        <taxon>Liliopsida</taxon>
        <taxon>Arecaceae</taxon>
        <taxon>Arecoideae</taxon>
        <taxon>Cocoseae</taxon>
        <taxon>Attaleinae</taxon>
        <taxon>Cocos</taxon>
    </lineage>
</organism>
<evidence type="ECO:0000313" key="3">
    <source>
        <dbReference type="Proteomes" id="UP000797356"/>
    </source>
</evidence>
<feature type="region of interest" description="Disordered" evidence="1">
    <location>
        <begin position="1"/>
        <end position="23"/>
    </location>
</feature>
<feature type="compositionally biased region" description="Polar residues" evidence="1">
    <location>
        <begin position="7"/>
        <end position="22"/>
    </location>
</feature>
<dbReference type="EMBL" id="CM017882">
    <property type="protein sequence ID" value="KAG1363684.1"/>
    <property type="molecule type" value="Genomic_DNA"/>
</dbReference>
<reference evidence="2" key="1">
    <citation type="journal article" date="2017" name="Gigascience">
        <title>The genome draft of coconut (Cocos nucifera).</title>
        <authorList>
            <person name="Xiao Y."/>
            <person name="Xu P."/>
            <person name="Fan H."/>
            <person name="Baudouin L."/>
            <person name="Xia W."/>
            <person name="Bocs S."/>
            <person name="Xu J."/>
            <person name="Li Q."/>
            <person name="Guo A."/>
            <person name="Zhou L."/>
            <person name="Li J."/>
            <person name="Wu Y."/>
            <person name="Ma Z."/>
            <person name="Armero A."/>
            <person name="Issali A.E."/>
            <person name="Liu N."/>
            <person name="Peng M."/>
            <person name="Yang Y."/>
        </authorList>
    </citation>
    <scope>NUCLEOTIDE SEQUENCE</scope>
    <source>
        <tissue evidence="2">Spear leaf of Hainan Tall coconut</tissue>
    </source>
</reference>
<evidence type="ECO:0000313" key="2">
    <source>
        <dbReference type="EMBL" id="KAG1363684.1"/>
    </source>
</evidence>
<name>A0A8K0INY6_COCNU</name>
<gene>
    <name evidence="2" type="ORF">COCNU_11G005110</name>
</gene>
<dbReference type="Proteomes" id="UP000797356">
    <property type="component" value="Chromosome 11"/>
</dbReference>
<proteinExistence type="predicted"/>
<sequence>MKKELPQQLQNGHQPMLNQEQGFNVDRSSIDECRSYNGDDLQRGVHFKRCNLTTFFIYIIGRLPHTRDDTIKVNFGEGLFHLLEIVIEPNI</sequence>
<reference evidence="2" key="2">
    <citation type="submission" date="2019-07" db="EMBL/GenBank/DDBJ databases">
        <authorList>
            <person name="Yang Y."/>
            <person name="Bocs S."/>
            <person name="Baudouin L."/>
        </authorList>
    </citation>
    <scope>NUCLEOTIDE SEQUENCE</scope>
    <source>
        <tissue evidence="2">Spear leaf of Hainan Tall coconut</tissue>
    </source>
</reference>